<dbReference type="GeneID" id="115629695"/>
<evidence type="ECO:0000256" key="1">
    <source>
        <dbReference type="SAM" id="MobiDB-lite"/>
    </source>
</evidence>
<dbReference type="AlphaFoldDB" id="A0A6J2U034"/>
<keyword evidence="2" id="KW-1185">Reference proteome</keyword>
<sequence>MSNPSKSTKLRFALITEEALEKLRPRSQSPTQQPKEMGELIAIIHNTVNQLLDQKLKELNLDHLIEMKINALCERERARYAAQLHTMAAPPPMEMGKVETEDSGMKIQNAISVKSKNLRLRKDKKIDLLPQTCKQLPLKAMIQKQQQHQQQQSTRSRPKKVIPTVPAPVPRNQAYHLPKTNNDPSILTVAAKYLEDINESRRHSWLN</sequence>
<dbReference type="Proteomes" id="UP000504634">
    <property type="component" value="Unplaced"/>
</dbReference>
<gene>
    <name evidence="3" type="primary">LOC115629695</name>
</gene>
<dbReference type="OrthoDB" id="7863457at2759"/>
<evidence type="ECO:0000313" key="2">
    <source>
        <dbReference type="Proteomes" id="UP000504634"/>
    </source>
</evidence>
<accession>A0A6J2U034</accession>
<feature type="compositionally biased region" description="Low complexity" evidence="1">
    <location>
        <begin position="143"/>
        <end position="152"/>
    </location>
</feature>
<proteinExistence type="predicted"/>
<protein>
    <submittedName>
        <fullName evidence="3">Uncharacterized protein LOC115629695</fullName>
    </submittedName>
</protein>
<reference evidence="3" key="1">
    <citation type="submission" date="2025-08" db="UniProtKB">
        <authorList>
            <consortium name="RefSeq"/>
        </authorList>
    </citation>
    <scope>IDENTIFICATION</scope>
    <source>
        <strain evidence="3">11010-0011.00</strain>
        <tissue evidence="3">Whole body</tissue>
    </source>
</reference>
<evidence type="ECO:0000313" key="3">
    <source>
        <dbReference type="RefSeq" id="XP_030382076.1"/>
    </source>
</evidence>
<feature type="region of interest" description="Disordered" evidence="1">
    <location>
        <begin position="142"/>
        <end position="182"/>
    </location>
</feature>
<name>A0A6J2U034_DROLE</name>
<organism evidence="2 3">
    <name type="scientific">Drosophila lebanonensis</name>
    <name type="common">Fruit fly</name>
    <name type="synonym">Scaptodrosophila lebanonensis</name>
    <dbReference type="NCBI Taxonomy" id="7225"/>
    <lineage>
        <taxon>Eukaryota</taxon>
        <taxon>Metazoa</taxon>
        <taxon>Ecdysozoa</taxon>
        <taxon>Arthropoda</taxon>
        <taxon>Hexapoda</taxon>
        <taxon>Insecta</taxon>
        <taxon>Pterygota</taxon>
        <taxon>Neoptera</taxon>
        <taxon>Endopterygota</taxon>
        <taxon>Diptera</taxon>
        <taxon>Brachycera</taxon>
        <taxon>Muscomorpha</taxon>
        <taxon>Ephydroidea</taxon>
        <taxon>Drosophilidae</taxon>
        <taxon>Scaptodrosophila</taxon>
    </lineage>
</organism>
<dbReference type="RefSeq" id="XP_030382076.1">
    <property type="nucleotide sequence ID" value="XM_030526216.1"/>
</dbReference>